<organism evidence="1 2">
    <name type="scientific">Stylosanthes scabra</name>
    <dbReference type="NCBI Taxonomy" id="79078"/>
    <lineage>
        <taxon>Eukaryota</taxon>
        <taxon>Viridiplantae</taxon>
        <taxon>Streptophyta</taxon>
        <taxon>Embryophyta</taxon>
        <taxon>Tracheophyta</taxon>
        <taxon>Spermatophyta</taxon>
        <taxon>Magnoliopsida</taxon>
        <taxon>eudicotyledons</taxon>
        <taxon>Gunneridae</taxon>
        <taxon>Pentapetalae</taxon>
        <taxon>rosids</taxon>
        <taxon>fabids</taxon>
        <taxon>Fabales</taxon>
        <taxon>Fabaceae</taxon>
        <taxon>Papilionoideae</taxon>
        <taxon>50 kb inversion clade</taxon>
        <taxon>dalbergioids sensu lato</taxon>
        <taxon>Dalbergieae</taxon>
        <taxon>Pterocarpus clade</taxon>
        <taxon>Stylosanthes</taxon>
    </lineage>
</organism>
<evidence type="ECO:0000313" key="1">
    <source>
        <dbReference type="EMBL" id="MED6226833.1"/>
    </source>
</evidence>
<protein>
    <submittedName>
        <fullName evidence="1">Uncharacterized protein</fullName>
    </submittedName>
</protein>
<proteinExistence type="predicted"/>
<name>A0ABU6ZXQ1_9FABA</name>
<keyword evidence="2" id="KW-1185">Reference proteome</keyword>
<reference evidence="1 2" key="1">
    <citation type="journal article" date="2023" name="Plants (Basel)">
        <title>Bridging the Gap: Combining Genomics and Transcriptomics Approaches to Understand Stylosanthes scabra, an Orphan Legume from the Brazilian Caatinga.</title>
        <authorList>
            <person name="Ferreira-Neto J.R.C."/>
            <person name="da Silva M.D."/>
            <person name="Binneck E."/>
            <person name="de Melo N.F."/>
            <person name="da Silva R.H."/>
            <person name="de Melo A.L.T.M."/>
            <person name="Pandolfi V."/>
            <person name="Bustamante F.O."/>
            <person name="Brasileiro-Vidal A.C."/>
            <person name="Benko-Iseppon A.M."/>
        </authorList>
    </citation>
    <scope>NUCLEOTIDE SEQUENCE [LARGE SCALE GENOMIC DNA]</scope>
    <source>
        <tissue evidence="1">Leaves</tissue>
    </source>
</reference>
<sequence>MSACDTMNDSSHEANKQRMQLIKQNLMSDARCHGRMGQLHGMSVDRIVRKMGACKIPNEGVTGKAKWEEKEAETPEAKC</sequence>
<accession>A0ABU6ZXQ1</accession>
<comment type="caution">
    <text evidence="1">The sequence shown here is derived from an EMBL/GenBank/DDBJ whole genome shotgun (WGS) entry which is preliminary data.</text>
</comment>
<feature type="non-terminal residue" evidence="1">
    <location>
        <position position="79"/>
    </location>
</feature>
<dbReference type="Proteomes" id="UP001341840">
    <property type="component" value="Unassembled WGS sequence"/>
</dbReference>
<gene>
    <name evidence="1" type="ORF">PIB30_107610</name>
</gene>
<dbReference type="EMBL" id="JASCZI010276509">
    <property type="protein sequence ID" value="MED6226833.1"/>
    <property type="molecule type" value="Genomic_DNA"/>
</dbReference>
<evidence type="ECO:0000313" key="2">
    <source>
        <dbReference type="Proteomes" id="UP001341840"/>
    </source>
</evidence>